<dbReference type="AlphaFoldDB" id="A0A143PDE2"/>
<dbReference type="Proteomes" id="UP000293854">
    <property type="component" value="Unassembled WGS sequence"/>
</dbReference>
<accession>A0A143PDE2</accession>
<dbReference type="KEGG" id="scv:A4G25_11675"/>
<dbReference type="RefSeq" id="WP_047130831.1">
    <property type="nucleotide sequence ID" value="NZ_CP015114.1"/>
</dbReference>
<dbReference type="InterPro" id="IPR041694">
    <property type="entry name" value="ADH_N_2"/>
</dbReference>
<dbReference type="PANTHER" id="PTHR43205">
    <property type="entry name" value="PROSTAGLANDIN REDUCTASE"/>
    <property type="match status" value="1"/>
</dbReference>
<evidence type="ECO:0000313" key="6">
    <source>
        <dbReference type="Proteomes" id="UP000595942"/>
    </source>
</evidence>
<gene>
    <name evidence="4" type="ORF">EIG99_08265</name>
    <name evidence="3" type="ORF">I6J05_06790</name>
</gene>
<feature type="domain" description="Enoyl reductase (ER)" evidence="2">
    <location>
        <begin position="18"/>
        <end position="331"/>
    </location>
</feature>
<dbReference type="GO" id="GO:0016628">
    <property type="term" value="F:oxidoreductase activity, acting on the CH-CH group of donors, NAD or NADP as acceptor"/>
    <property type="evidence" value="ECO:0007669"/>
    <property type="project" value="InterPro"/>
</dbReference>
<evidence type="ECO:0000256" key="1">
    <source>
        <dbReference type="ARBA" id="ARBA00023002"/>
    </source>
</evidence>
<proteinExistence type="predicted"/>
<dbReference type="InterPro" id="IPR013149">
    <property type="entry name" value="ADH-like_C"/>
</dbReference>
<keyword evidence="6" id="KW-1185">Reference proteome</keyword>
<dbReference type="SUPFAM" id="SSF50129">
    <property type="entry name" value="GroES-like"/>
    <property type="match status" value="1"/>
</dbReference>
<dbReference type="SUPFAM" id="SSF51735">
    <property type="entry name" value="NAD(P)-binding Rossmann-fold domains"/>
    <property type="match status" value="1"/>
</dbReference>
<dbReference type="OrthoDB" id="9805663at2"/>
<organism evidence="4 5">
    <name type="scientific">Staphylococcus condimenti</name>
    <dbReference type="NCBI Taxonomy" id="70255"/>
    <lineage>
        <taxon>Bacteria</taxon>
        <taxon>Bacillati</taxon>
        <taxon>Bacillota</taxon>
        <taxon>Bacilli</taxon>
        <taxon>Bacillales</taxon>
        <taxon>Staphylococcaceae</taxon>
        <taxon>Staphylococcus</taxon>
    </lineage>
</organism>
<keyword evidence="1" id="KW-0560">Oxidoreductase</keyword>
<dbReference type="Proteomes" id="UP000595942">
    <property type="component" value="Chromosome"/>
</dbReference>
<dbReference type="SMART" id="SM00829">
    <property type="entry name" value="PKS_ER"/>
    <property type="match status" value="1"/>
</dbReference>
<dbReference type="InterPro" id="IPR020843">
    <property type="entry name" value="ER"/>
</dbReference>
<dbReference type="InterPro" id="IPR045010">
    <property type="entry name" value="MDR_fam"/>
</dbReference>
<sequence length="338" mass="37010">MVQNQQIVLAKYPDGIPKDDDFRFEDVEVQEPKEGEVLVEIAYISVDPYMRNRMKPSTNSYIDGFQLDEPVVGLGVGQVKTSNASDFNEGDIVTGMMPWATLPTVDAKNIRKVPELDVPAYLYLGVLGMTGQTAYNGLLEIGKPQEGETVVVSAASGAVGAVVGQVAKIKGAKVVGIAGGEEKNRYLVEELGFDHAVDYKRDDYADKLAEAVPDGVDVYFENVGGTVANEVFKHLNTFARIPVCGSISKYNDKEVSYEPAIQPILIKNQALMQGFLVMQFEKNFESAGKQLAQWVQEGKIKTKTSVADGFDQVPHAFRNLFTGENFGKQVIKVSNILD</sequence>
<dbReference type="Pfam" id="PF16884">
    <property type="entry name" value="ADH_N_2"/>
    <property type="match status" value="1"/>
</dbReference>
<reference evidence="3 6" key="2">
    <citation type="submission" date="2021-01" db="EMBL/GenBank/DDBJ databases">
        <title>FDA dAtabase for Regulatory Grade micrObial Sequences (FDA-ARGOS): Supporting development and validation of Infectious Disease Dx tests.</title>
        <authorList>
            <person name="Sproer C."/>
            <person name="Gronow S."/>
            <person name="Severitt S."/>
            <person name="Schroder I."/>
            <person name="Tallon L."/>
            <person name="Sadzewicz L."/>
            <person name="Zhao X."/>
            <person name="Boylan J."/>
            <person name="Ott S."/>
            <person name="Bowen H."/>
            <person name="Vavikolanu K."/>
            <person name="Mehta A."/>
            <person name="Aluvathingal J."/>
            <person name="Nadendla S."/>
            <person name="Lowell S."/>
            <person name="Myers T."/>
            <person name="Yan Y."/>
            <person name="Sichtig H."/>
        </authorList>
    </citation>
    <scope>NUCLEOTIDE SEQUENCE [LARGE SCALE GENOMIC DNA]</scope>
    <source>
        <strain evidence="3 6">FDAARGOS_1148</strain>
    </source>
</reference>
<dbReference type="Gene3D" id="3.90.180.10">
    <property type="entry name" value="Medium-chain alcohol dehydrogenases, catalytic domain"/>
    <property type="match status" value="1"/>
</dbReference>
<dbReference type="Gene3D" id="3.40.50.720">
    <property type="entry name" value="NAD(P)-binding Rossmann-like Domain"/>
    <property type="match status" value="1"/>
</dbReference>
<dbReference type="InterPro" id="IPR036291">
    <property type="entry name" value="NAD(P)-bd_dom_sf"/>
</dbReference>
<evidence type="ECO:0000313" key="3">
    <source>
        <dbReference type="EMBL" id="QQS81635.1"/>
    </source>
</evidence>
<dbReference type="EMBL" id="CP068073">
    <property type="protein sequence ID" value="QQS81635.1"/>
    <property type="molecule type" value="Genomic_DNA"/>
</dbReference>
<dbReference type="PANTHER" id="PTHR43205:SF7">
    <property type="entry name" value="PROSTAGLANDIN REDUCTASE 1"/>
    <property type="match status" value="1"/>
</dbReference>
<dbReference type="GeneID" id="93726018"/>
<dbReference type="EMBL" id="RQTE01000151">
    <property type="protein sequence ID" value="RZI01652.1"/>
    <property type="molecule type" value="Genomic_DNA"/>
</dbReference>
<evidence type="ECO:0000313" key="4">
    <source>
        <dbReference type="EMBL" id="RZI01652.1"/>
    </source>
</evidence>
<dbReference type="CDD" id="cd05288">
    <property type="entry name" value="PGDH"/>
    <property type="match status" value="1"/>
</dbReference>
<protein>
    <submittedName>
        <fullName evidence="4">NADP-dependent oxidoreductase</fullName>
    </submittedName>
</protein>
<dbReference type="Pfam" id="PF00107">
    <property type="entry name" value="ADH_zinc_N"/>
    <property type="match status" value="1"/>
</dbReference>
<reference evidence="4 5" key="1">
    <citation type="submission" date="2018-11" db="EMBL/GenBank/DDBJ databases">
        <title>Genomic profiling of Staphylococcus species from a Poultry farm system in KwaZulu-Natal, South Africa.</title>
        <authorList>
            <person name="Amoako D.G."/>
            <person name="Somboro A.M."/>
            <person name="Abia A.L.K."/>
            <person name="Bester L.A."/>
            <person name="Essack S.Y."/>
        </authorList>
    </citation>
    <scope>NUCLEOTIDE SEQUENCE [LARGE SCALE GENOMIC DNA]</scope>
    <source>
        <strain evidence="4 5">SA11</strain>
    </source>
</reference>
<dbReference type="InterPro" id="IPR011032">
    <property type="entry name" value="GroES-like_sf"/>
</dbReference>
<name>A0A143PDE2_9STAP</name>
<dbReference type="FunFam" id="3.40.50.720:FF:000121">
    <property type="entry name" value="Prostaglandin reductase 2"/>
    <property type="match status" value="1"/>
</dbReference>
<evidence type="ECO:0000313" key="5">
    <source>
        <dbReference type="Proteomes" id="UP000293854"/>
    </source>
</evidence>
<evidence type="ECO:0000259" key="2">
    <source>
        <dbReference type="SMART" id="SM00829"/>
    </source>
</evidence>